<dbReference type="Pfam" id="PF08316">
    <property type="entry name" value="Pal1"/>
    <property type="match status" value="1"/>
</dbReference>
<feature type="compositionally biased region" description="Low complexity" evidence="1">
    <location>
        <begin position="123"/>
        <end position="134"/>
    </location>
</feature>
<dbReference type="PANTHER" id="PTHR28307">
    <property type="entry name" value="PROTEIN PAL1"/>
    <property type="match status" value="1"/>
</dbReference>
<feature type="compositionally biased region" description="Basic residues" evidence="1">
    <location>
        <begin position="396"/>
        <end position="406"/>
    </location>
</feature>
<name>A0ABR0SJY7_9HYPO</name>
<feature type="compositionally biased region" description="Polar residues" evidence="1">
    <location>
        <begin position="144"/>
        <end position="153"/>
    </location>
</feature>
<accession>A0ABR0SJY7</accession>
<keyword evidence="3" id="KW-1185">Reference proteome</keyword>
<dbReference type="PANTHER" id="PTHR28307:SF1">
    <property type="entry name" value="PAL1 CELL MORPHOLOGY PROTEIN"/>
    <property type="match status" value="1"/>
</dbReference>
<evidence type="ECO:0000313" key="2">
    <source>
        <dbReference type="EMBL" id="KAK5992459.1"/>
    </source>
</evidence>
<reference evidence="2 3" key="1">
    <citation type="submission" date="2024-01" db="EMBL/GenBank/DDBJ databases">
        <title>Complete genome of Cladobotryum mycophilum ATHUM6906.</title>
        <authorList>
            <person name="Christinaki A.C."/>
            <person name="Myridakis A.I."/>
            <person name="Kouvelis V.N."/>
        </authorList>
    </citation>
    <scope>NUCLEOTIDE SEQUENCE [LARGE SCALE GENOMIC DNA]</scope>
    <source>
        <strain evidence="2 3">ATHUM6906</strain>
    </source>
</reference>
<feature type="region of interest" description="Disordered" evidence="1">
    <location>
        <begin position="20"/>
        <end position="171"/>
    </location>
</feature>
<feature type="compositionally biased region" description="Polar residues" evidence="1">
    <location>
        <begin position="370"/>
        <end position="379"/>
    </location>
</feature>
<dbReference type="InterPro" id="IPR013226">
    <property type="entry name" value="Pal1"/>
</dbReference>
<feature type="compositionally biased region" description="Polar residues" evidence="1">
    <location>
        <begin position="108"/>
        <end position="122"/>
    </location>
</feature>
<evidence type="ECO:0000256" key="1">
    <source>
        <dbReference type="SAM" id="MobiDB-lite"/>
    </source>
</evidence>
<gene>
    <name evidence="2" type="ORF">PT974_05864</name>
</gene>
<dbReference type="Proteomes" id="UP001338125">
    <property type="component" value="Unassembled WGS sequence"/>
</dbReference>
<feature type="compositionally biased region" description="Basic and acidic residues" evidence="1">
    <location>
        <begin position="380"/>
        <end position="395"/>
    </location>
</feature>
<feature type="compositionally biased region" description="Basic and acidic residues" evidence="1">
    <location>
        <begin position="307"/>
        <end position="341"/>
    </location>
</feature>
<feature type="region of interest" description="Disordered" evidence="1">
    <location>
        <begin position="307"/>
        <end position="413"/>
    </location>
</feature>
<sequence>MPKKHTKMDSIDKEWARKYILDPLTAPEPSQETGPGSSHYNHRRASYNQLQAQAAASQQSLHQQQQPPSIESSDDKEIMTSTPLRKTRSGSSNHSKSDSSHQILTPPGSASPTSPLHPSNPYSPRHSSSRGSPSKELLTPPNSPLNSAEQRNVSHNRHRSLSGRFQGDMSHRPLDMLQQDNRAAGRVHRHRKRISDVDIIDSLDTIGGTYHHGGPYDATMLSRNLSWKTSPLAAVHDSNMEAIRATPKEFIIDSLERHMPLQGTATVPPGSFDMRGKKMEYNEGPDLMREPDAPGGPYKRWADIKYHPDDLKGKGEPSYTLEKDLKEKKRQQRGEPMEFEMRTGIGRPGPRMPNTHQRSFSEAAAPVGLSTGNSFGNSDLQRRDSTGKRLSDGLKRRFGSLRRKKAIPTEEVH</sequence>
<protein>
    <recommendedName>
        <fullName evidence="4">Protein kinase</fullName>
    </recommendedName>
</protein>
<comment type="caution">
    <text evidence="2">The sequence shown here is derived from an EMBL/GenBank/DDBJ whole genome shotgun (WGS) entry which is preliminary data.</text>
</comment>
<organism evidence="2 3">
    <name type="scientific">Cladobotryum mycophilum</name>
    <dbReference type="NCBI Taxonomy" id="491253"/>
    <lineage>
        <taxon>Eukaryota</taxon>
        <taxon>Fungi</taxon>
        <taxon>Dikarya</taxon>
        <taxon>Ascomycota</taxon>
        <taxon>Pezizomycotina</taxon>
        <taxon>Sordariomycetes</taxon>
        <taxon>Hypocreomycetidae</taxon>
        <taxon>Hypocreales</taxon>
        <taxon>Hypocreaceae</taxon>
        <taxon>Cladobotryum</taxon>
    </lineage>
</organism>
<feature type="compositionally biased region" description="Polar residues" evidence="1">
    <location>
        <begin position="28"/>
        <end position="39"/>
    </location>
</feature>
<dbReference type="EMBL" id="JAVFKD010000012">
    <property type="protein sequence ID" value="KAK5992459.1"/>
    <property type="molecule type" value="Genomic_DNA"/>
</dbReference>
<proteinExistence type="predicted"/>
<feature type="compositionally biased region" description="Low complexity" evidence="1">
    <location>
        <begin position="49"/>
        <end position="66"/>
    </location>
</feature>
<evidence type="ECO:0008006" key="4">
    <source>
        <dbReference type="Google" id="ProtNLM"/>
    </source>
</evidence>
<evidence type="ECO:0000313" key="3">
    <source>
        <dbReference type="Proteomes" id="UP001338125"/>
    </source>
</evidence>